<dbReference type="GO" id="GO:0004252">
    <property type="term" value="F:serine-type endopeptidase activity"/>
    <property type="evidence" value="ECO:0007669"/>
    <property type="project" value="InterPro"/>
</dbReference>
<dbReference type="InterPro" id="IPR029058">
    <property type="entry name" value="AB_hydrolase_fold"/>
</dbReference>
<dbReference type="Pfam" id="PF02897">
    <property type="entry name" value="Peptidase_S9_N"/>
    <property type="match status" value="1"/>
</dbReference>
<feature type="chain" id="PRO_5037449212" description="Peptidase S9A N-terminal domain-containing protein" evidence="1">
    <location>
        <begin position="20"/>
        <end position="170"/>
    </location>
</feature>
<proteinExistence type="predicted"/>
<gene>
    <name evidence="3" type="ORF">IDJ76_09900</name>
</gene>
<comment type="caution">
    <text evidence="3">The sequence shown here is derived from an EMBL/GenBank/DDBJ whole genome shotgun (WGS) entry which is preliminary data.</text>
</comment>
<dbReference type="GO" id="GO:0070012">
    <property type="term" value="F:oligopeptidase activity"/>
    <property type="evidence" value="ECO:0007669"/>
    <property type="project" value="TreeGrafter"/>
</dbReference>
<protein>
    <recommendedName>
        <fullName evidence="2">Peptidase S9A N-terminal domain-containing protein</fullName>
    </recommendedName>
</protein>
<organism evidence="3 4">
    <name type="scientific">Mucilaginibacter glaciei</name>
    <dbReference type="NCBI Taxonomy" id="2772109"/>
    <lineage>
        <taxon>Bacteria</taxon>
        <taxon>Pseudomonadati</taxon>
        <taxon>Bacteroidota</taxon>
        <taxon>Sphingobacteriia</taxon>
        <taxon>Sphingobacteriales</taxon>
        <taxon>Sphingobacteriaceae</taxon>
        <taxon>Mucilaginibacter</taxon>
    </lineage>
</organism>
<dbReference type="RefSeq" id="WP_191163137.1">
    <property type="nucleotide sequence ID" value="NZ_JACWMX010000003.1"/>
</dbReference>
<dbReference type="Proteomes" id="UP000619078">
    <property type="component" value="Unassembled WGS sequence"/>
</dbReference>
<reference evidence="3" key="1">
    <citation type="submission" date="2020-09" db="EMBL/GenBank/DDBJ databases">
        <title>Novel species of Mucilaginibacter isolated from a glacier on the Tibetan Plateau.</title>
        <authorList>
            <person name="Liu Q."/>
            <person name="Xin Y.-H."/>
        </authorList>
    </citation>
    <scope>NUCLEOTIDE SEQUENCE</scope>
    <source>
        <strain evidence="3">ZB1P21</strain>
    </source>
</reference>
<evidence type="ECO:0000256" key="1">
    <source>
        <dbReference type="SAM" id="SignalP"/>
    </source>
</evidence>
<evidence type="ECO:0000259" key="2">
    <source>
        <dbReference type="Pfam" id="PF02897"/>
    </source>
</evidence>
<dbReference type="GO" id="GO:0005829">
    <property type="term" value="C:cytosol"/>
    <property type="evidence" value="ECO:0007669"/>
    <property type="project" value="TreeGrafter"/>
</dbReference>
<dbReference type="InterPro" id="IPR051167">
    <property type="entry name" value="Prolyl_oligopep/macrocyclase"/>
</dbReference>
<keyword evidence="4" id="KW-1185">Reference proteome</keyword>
<keyword evidence="1" id="KW-0732">Signal</keyword>
<dbReference type="Gene3D" id="3.40.50.1820">
    <property type="entry name" value="alpha/beta hydrolase"/>
    <property type="match status" value="1"/>
</dbReference>
<feature type="domain" description="Peptidase S9A N-terminal" evidence="2">
    <location>
        <begin position="24"/>
        <end position="128"/>
    </location>
</feature>
<name>A0A926NLH7_9SPHI</name>
<evidence type="ECO:0000313" key="4">
    <source>
        <dbReference type="Proteomes" id="UP000619078"/>
    </source>
</evidence>
<dbReference type="PANTHER" id="PTHR42881">
    <property type="entry name" value="PROLYL ENDOPEPTIDASE"/>
    <property type="match status" value="1"/>
</dbReference>
<dbReference type="SUPFAM" id="SSF50993">
    <property type="entry name" value="Peptidase/esterase 'gauge' domain"/>
    <property type="match status" value="1"/>
</dbReference>
<dbReference type="Gene3D" id="2.130.10.120">
    <property type="entry name" value="Prolyl oligopeptidase, N-terminal domain"/>
    <property type="match status" value="1"/>
</dbReference>
<dbReference type="InterPro" id="IPR023302">
    <property type="entry name" value="Pept_S9A_N"/>
</dbReference>
<feature type="signal peptide" evidence="1">
    <location>
        <begin position="1"/>
        <end position="19"/>
    </location>
</feature>
<dbReference type="AlphaFoldDB" id="A0A926NLH7"/>
<dbReference type="EMBL" id="JACWMX010000003">
    <property type="protein sequence ID" value="MBD1393411.1"/>
    <property type="molecule type" value="Genomic_DNA"/>
</dbReference>
<sequence length="170" mass="19442">MKKLMVFFLALMVQSQIYAQIPASPKKPIKDTYFGMQVTDNYRWLEDTKDTVVKTWFKAQADYTNTLLDKIPGRDSLIKTFETSNLLKPYNINFVGKKGGRYFYKKTLPAENVGKLYYRVGENGKEILLYDPLPVGGKPILLIISYPVKMAKRSLSASLSAVRKLRRSTS</sequence>
<accession>A0A926NLH7</accession>
<evidence type="ECO:0000313" key="3">
    <source>
        <dbReference type="EMBL" id="MBD1393411.1"/>
    </source>
</evidence>
<dbReference type="PANTHER" id="PTHR42881:SF2">
    <property type="entry name" value="PROLYL ENDOPEPTIDASE"/>
    <property type="match status" value="1"/>
</dbReference>